<dbReference type="InParanoid" id="A0A1W4WJQ2"/>
<dbReference type="GeneID" id="108733849"/>
<feature type="region of interest" description="Disordered" evidence="2">
    <location>
        <begin position="1"/>
        <end position="43"/>
    </location>
</feature>
<dbReference type="GO" id="GO:0005929">
    <property type="term" value="C:cilium"/>
    <property type="evidence" value="ECO:0007669"/>
    <property type="project" value="TreeGrafter"/>
</dbReference>
<evidence type="ECO:0000256" key="1">
    <source>
        <dbReference type="SAM" id="Coils"/>
    </source>
</evidence>
<dbReference type="GO" id="GO:0048487">
    <property type="term" value="F:beta-tubulin binding"/>
    <property type="evidence" value="ECO:0007669"/>
    <property type="project" value="InterPro"/>
</dbReference>
<dbReference type="GO" id="GO:0030992">
    <property type="term" value="C:intraciliary transport particle B"/>
    <property type="evidence" value="ECO:0007669"/>
    <property type="project" value="InterPro"/>
</dbReference>
<evidence type="ECO:0000256" key="2">
    <source>
        <dbReference type="SAM" id="MobiDB-lite"/>
    </source>
</evidence>
<feature type="coiled-coil region" evidence="1">
    <location>
        <begin position="192"/>
        <end position="249"/>
    </location>
</feature>
<protein>
    <submittedName>
        <fullName evidence="4">Intraflagellar transport protein 74 homolog</fullName>
    </submittedName>
</protein>
<feature type="coiled-coil region" evidence="1">
    <location>
        <begin position="281"/>
        <end position="347"/>
    </location>
</feature>
<dbReference type="Proteomes" id="UP000192223">
    <property type="component" value="Unplaced"/>
</dbReference>
<dbReference type="PANTHER" id="PTHR31432">
    <property type="entry name" value="INTRAFLAGELLAR TRANSPORT PROTEIN 74 HOMOLOG"/>
    <property type="match status" value="1"/>
</dbReference>
<dbReference type="InterPro" id="IPR029602">
    <property type="entry name" value="IFT74"/>
</dbReference>
<accession>A0A1W4WJQ2</accession>
<dbReference type="GO" id="GO:0035735">
    <property type="term" value="P:intraciliary transport involved in cilium assembly"/>
    <property type="evidence" value="ECO:0007669"/>
    <property type="project" value="TreeGrafter"/>
</dbReference>
<evidence type="ECO:0000313" key="4">
    <source>
        <dbReference type="RefSeq" id="XP_018320692.1"/>
    </source>
</evidence>
<gene>
    <name evidence="4" type="primary">LOC108733849</name>
</gene>
<organism evidence="3 4">
    <name type="scientific">Agrilus planipennis</name>
    <name type="common">Emerald ash borer</name>
    <name type="synonym">Agrilus marcopoli</name>
    <dbReference type="NCBI Taxonomy" id="224129"/>
    <lineage>
        <taxon>Eukaryota</taxon>
        <taxon>Metazoa</taxon>
        <taxon>Ecdysozoa</taxon>
        <taxon>Arthropoda</taxon>
        <taxon>Hexapoda</taxon>
        <taxon>Insecta</taxon>
        <taxon>Pterygota</taxon>
        <taxon>Neoptera</taxon>
        <taxon>Endopterygota</taxon>
        <taxon>Coleoptera</taxon>
        <taxon>Polyphaga</taxon>
        <taxon>Elateriformia</taxon>
        <taxon>Buprestoidea</taxon>
        <taxon>Buprestidae</taxon>
        <taxon>Agrilinae</taxon>
        <taxon>Agrilus</taxon>
    </lineage>
</organism>
<evidence type="ECO:0000313" key="3">
    <source>
        <dbReference type="Proteomes" id="UP000192223"/>
    </source>
</evidence>
<keyword evidence="3" id="KW-1185">Reference proteome</keyword>
<dbReference type="KEGG" id="apln:108733849"/>
<reference evidence="4" key="1">
    <citation type="submission" date="2025-08" db="UniProtKB">
        <authorList>
            <consortium name="RefSeq"/>
        </authorList>
    </citation>
    <scope>IDENTIFICATION</scope>
    <source>
        <tissue evidence="4">Entire body</tissue>
    </source>
</reference>
<proteinExistence type="predicted"/>
<dbReference type="AlphaFoldDB" id="A0A1W4WJQ2"/>
<dbReference type="PANTHER" id="PTHR31432:SF0">
    <property type="entry name" value="INTRAFLAGELLAR TRANSPORT PROTEIN 74 HOMOLOG"/>
    <property type="match status" value="1"/>
</dbReference>
<keyword evidence="1" id="KW-0175">Coiled coil</keyword>
<dbReference type="STRING" id="224129.A0A1W4WJQ2"/>
<dbReference type="OrthoDB" id="444379at2759"/>
<feature type="coiled-coil region" evidence="1">
    <location>
        <begin position="378"/>
        <end position="542"/>
    </location>
</feature>
<dbReference type="RefSeq" id="XP_018320692.1">
    <property type="nucleotide sequence ID" value="XM_018465190.2"/>
</dbReference>
<name>A0A1W4WJQ2_AGRPL</name>
<sequence length="548" mass="64638">MQRKASARPSTGRPLSGLPTMARPITQQGLSGPRRLGTAQGSNRIHKDQRYYISQIQSHIGLLQDEIIRLKKSIVEGKVASVTKPELKRIAEKLARKFAEQQELLNTYNNALDFHMSYITNDKIAQDTAKTRERNRQLMDELENVQIYKLKREENLKQLKKEFDEEEQFTKKIIETLSTDEREKYLELYEQNKKYVEKINEQQKSLKNVKEKIENDQKMLIPSKQKQTKLTLLKNYERAKRQHETLSKQVNEIINPENQKEILLQQVKKDKADIEVLSKTKTLLDEELKEKQGRLQIMEEELDNTNNKRLEKHKELRQREVVMNEFIDTFEEKRSRVMKNIQKEQDKIIESLDAMLISIADFEINDMNANTDFRKMPLEELKKHYEVLSARIARLNMINEKDDNEIKQLTQEKEKTETNLDDLNDIDKKKATIESELKNVKQEIANIKNKLNATVSAVSEAEKKKSSLEEQLSKSQEYKKIVKIEQRIENIEKELNELQNEIEGDESETIVKNRLDEVSNLIEKYNEELKKRLKKKINLVQNKFWSSN</sequence>